<dbReference type="Pfam" id="PF20431">
    <property type="entry name" value="E_motif"/>
    <property type="match status" value="1"/>
</dbReference>
<dbReference type="NCBIfam" id="TIGR00756">
    <property type="entry name" value="PPR"/>
    <property type="match status" value="3"/>
</dbReference>
<feature type="repeat" description="PPR" evidence="6">
    <location>
        <begin position="313"/>
        <end position="347"/>
    </location>
</feature>
<dbReference type="GO" id="GO:0005739">
    <property type="term" value="C:mitochondrion"/>
    <property type="evidence" value="ECO:0007669"/>
    <property type="project" value="UniProtKB-SubCell"/>
</dbReference>
<keyword evidence="4" id="KW-0809">Transit peptide</keyword>
<evidence type="ECO:0000259" key="7">
    <source>
        <dbReference type="Pfam" id="PF14432"/>
    </source>
</evidence>
<sequence>MRLTRHVLPSIRQPFSNSRNLITYTPHFHLQQPLLQMALSAFDTNFQTYNDILNECVNKRAFREGQRVHAHIIKTRYLPSVFLRTRLIVLYTKCDSLGDARHVFDEMHERNVVSWTAIISAYSQRGYASHALNLFLQMLRSGTEPNEFTFATVLTSCTSSTGFILGRQIHSLIIKSNYEDHVFVGSSLLDMYAKDGKIHEAQTVFECLPEKDVVSCTAIISGYAQLGLDEEALELFRRLQGEGMQSNYVTYTGVITALSGLAALDLGKQVHNHVLRSEIPSFVVLQNSLIDMYSKCGNLTYSRRIFDTMYERTVISWNAMLVGYSKHGEGREVLNLFTLMREGKKVKPDSVTMLAVLSGCSHGGLEDTGLNIFHDMTSGKIGVEPKMEHYGCVVDLLGRSGRVEEAFEFIKSMPFEPTAAIWGSLLGASRVHSNVDIGELVGQQLLEIEPGNAGNYVILSNLYASAGRWEDVRSLRDLMLKKAVAKEPGRSWIEIDQVLHNFHASDHSHPRREEICVKVKELSVSFKEVGYVPDLSCVLHDVDEEQKEKILLGHSEKLALSFGLIATAENVPIRVIKNLRICVDCHNFAKYISKVYDREVSLRDKNRFHRIVGGKCSCGDYW</sequence>
<evidence type="ECO:0000256" key="2">
    <source>
        <dbReference type="ARBA" id="ARBA00006643"/>
    </source>
</evidence>
<dbReference type="FunFam" id="1.25.40.10:FF:000501">
    <property type="entry name" value="Putative pentatricopeptide repeat-containing protein mitochondrial"/>
    <property type="match status" value="1"/>
</dbReference>
<dbReference type="Pfam" id="PF14432">
    <property type="entry name" value="DYW_deaminase"/>
    <property type="match status" value="1"/>
</dbReference>
<dbReference type="InterPro" id="IPR032867">
    <property type="entry name" value="DYW_dom"/>
</dbReference>
<feature type="repeat" description="PPR" evidence="6">
    <location>
        <begin position="212"/>
        <end position="246"/>
    </location>
</feature>
<evidence type="ECO:0000313" key="9">
    <source>
        <dbReference type="Proteomes" id="UP001157006"/>
    </source>
</evidence>
<proteinExistence type="inferred from homology"/>
<evidence type="ECO:0000313" key="8">
    <source>
        <dbReference type="EMBL" id="CAI8602183.1"/>
    </source>
</evidence>
<evidence type="ECO:0000256" key="1">
    <source>
        <dbReference type="ARBA" id="ARBA00004173"/>
    </source>
</evidence>
<accession>A0AAV0ZXH2</accession>
<dbReference type="GO" id="GO:0003723">
    <property type="term" value="F:RNA binding"/>
    <property type="evidence" value="ECO:0007669"/>
    <property type="project" value="InterPro"/>
</dbReference>
<dbReference type="Gene3D" id="1.25.40.10">
    <property type="entry name" value="Tetratricopeptide repeat domain"/>
    <property type="match status" value="3"/>
</dbReference>
<dbReference type="PROSITE" id="PS51375">
    <property type="entry name" value="PPR"/>
    <property type="match status" value="3"/>
</dbReference>
<comment type="similarity">
    <text evidence="2">Belongs to the PPR family. PCMP-H subfamily.</text>
</comment>
<dbReference type="PANTHER" id="PTHR24015:SF1693">
    <property type="entry name" value="DYW DOMAIN-CONTAINING PROTEIN"/>
    <property type="match status" value="1"/>
</dbReference>
<dbReference type="FunFam" id="1.25.40.10:FF:000144">
    <property type="entry name" value="Pentatricopeptide repeat-containing protein, mitochondrial"/>
    <property type="match status" value="1"/>
</dbReference>
<dbReference type="InterPro" id="IPR046960">
    <property type="entry name" value="PPR_At4g14850-like_plant"/>
</dbReference>
<dbReference type="FunFam" id="1.25.40.10:FF:000488">
    <property type="entry name" value="Pentatricopeptide repeat-containing protein, mitochondrial"/>
    <property type="match status" value="1"/>
</dbReference>
<feature type="domain" description="DYW" evidence="7">
    <location>
        <begin position="530"/>
        <end position="622"/>
    </location>
</feature>
<dbReference type="PANTHER" id="PTHR24015">
    <property type="entry name" value="OS07G0578800 PROTEIN-RELATED"/>
    <property type="match status" value="1"/>
</dbReference>
<organism evidence="8 9">
    <name type="scientific">Vicia faba</name>
    <name type="common">Broad bean</name>
    <name type="synonym">Faba vulgaris</name>
    <dbReference type="NCBI Taxonomy" id="3906"/>
    <lineage>
        <taxon>Eukaryota</taxon>
        <taxon>Viridiplantae</taxon>
        <taxon>Streptophyta</taxon>
        <taxon>Embryophyta</taxon>
        <taxon>Tracheophyta</taxon>
        <taxon>Spermatophyta</taxon>
        <taxon>Magnoliopsida</taxon>
        <taxon>eudicotyledons</taxon>
        <taxon>Gunneridae</taxon>
        <taxon>Pentapetalae</taxon>
        <taxon>rosids</taxon>
        <taxon>fabids</taxon>
        <taxon>Fabales</taxon>
        <taxon>Fabaceae</taxon>
        <taxon>Papilionoideae</taxon>
        <taxon>50 kb inversion clade</taxon>
        <taxon>NPAAA clade</taxon>
        <taxon>Hologalegina</taxon>
        <taxon>IRL clade</taxon>
        <taxon>Fabeae</taxon>
        <taxon>Vicia</taxon>
    </lineage>
</organism>
<dbReference type="Proteomes" id="UP001157006">
    <property type="component" value="Chromosome 3"/>
</dbReference>
<reference evidence="8 9" key="1">
    <citation type="submission" date="2023-01" db="EMBL/GenBank/DDBJ databases">
        <authorList>
            <person name="Kreplak J."/>
        </authorList>
    </citation>
    <scope>NUCLEOTIDE SEQUENCE [LARGE SCALE GENOMIC DNA]</scope>
</reference>
<evidence type="ECO:0000256" key="3">
    <source>
        <dbReference type="ARBA" id="ARBA00022737"/>
    </source>
</evidence>
<keyword evidence="3" id="KW-0677">Repeat</keyword>
<dbReference type="GO" id="GO:0008270">
    <property type="term" value="F:zinc ion binding"/>
    <property type="evidence" value="ECO:0007669"/>
    <property type="project" value="InterPro"/>
</dbReference>
<evidence type="ECO:0000256" key="5">
    <source>
        <dbReference type="ARBA" id="ARBA00023128"/>
    </source>
</evidence>
<dbReference type="Pfam" id="PF01535">
    <property type="entry name" value="PPR"/>
    <property type="match status" value="2"/>
</dbReference>
<dbReference type="Pfam" id="PF13041">
    <property type="entry name" value="PPR_2"/>
    <property type="match status" value="3"/>
</dbReference>
<keyword evidence="5" id="KW-0496">Mitochondrion</keyword>
<evidence type="ECO:0000256" key="6">
    <source>
        <dbReference type="PROSITE-ProRule" id="PRU00708"/>
    </source>
</evidence>
<dbReference type="InterPro" id="IPR046848">
    <property type="entry name" value="E_motif"/>
</dbReference>
<dbReference type="InterPro" id="IPR002885">
    <property type="entry name" value="PPR_rpt"/>
</dbReference>
<gene>
    <name evidence="8" type="ORF">VFH_III028280</name>
</gene>
<dbReference type="FunFam" id="1.25.40.10:FF:000366">
    <property type="entry name" value="Pentatricopeptide (PPR) repeat-containing protein"/>
    <property type="match status" value="1"/>
</dbReference>
<keyword evidence="9" id="KW-1185">Reference proteome</keyword>
<dbReference type="GO" id="GO:0009451">
    <property type="term" value="P:RNA modification"/>
    <property type="evidence" value="ECO:0007669"/>
    <property type="project" value="InterPro"/>
</dbReference>
<evidence type="ECO:0000256" key="4">
    <source>
        <dbReference type="ARBA" id="ARBA00022946"/>
    </source>
</evidence>
<dbReference type="EMBL" id="OX451738">
    <property type="protein sequence ID" value="CAI8602183.1"/>
    <property type="molecule type" value="Genomic_DNA"/>
</dbReference>
<name>A0AAV0ZXH2_VICFA</name>
<dbReference type="AlphaFoldDB" id="A0AAV0ZXH2"/>
<feature type="repeat" description="PPR" evidence="6">
    <location>
        <begin position="111"/>
        <end position="145"/>
    </location>
</feature>
<dbReference type="InterPro" id="IPR011990">
    <property type="entry name" value="TPR-like_helical_dom_sf"/>
</dbReference>
<protein>
    <recommendedName>
        <fullName evidence="7">DYW domain-containing protein</fullName>
    </recommendedName>
</protein>
<comment type="subcellular location">
    <subcellularLocation>
        <location evidence="1">Mitochondrion</location>
    </subcellularLocation>
</comment>